<evidence type="ECO:0000313" key="9">
    <source>
        <dbReference type="Proteomes" id="UP000515153"/>
    </source>
</evidence>
<comment type="subcellular location">
    <subcellularLocation>
        <location evidence="1">Membrane</location>
        <topology evidence="1">Multi-pass membrane protein</topology>
    </subcellularLocation>
</comment>
<protein>
    <recommendedName>
        <fullName evidence="8">Rhodopsin domain-containing protein</fullName>
    </recommendedName>
</protein>
<feature type="compositionally biased region" description="Basic residues" evidence="6">
    <location>
        <begin position="435"/>
        <end position="446"/>
    </location>
</feature>
<reference evidence="9 10" key="1">
    <citation type="journal article" date="2019" name="Mol. Biol. Evol.">
        <title>Blast fungal genomes show frequent chromosomal changes, gene gains and losses, and effector gene turnover.</title>
        <authorList>
            <person name="Gomez Luciano L.B."/>
            <person name="Jason Tsai I."/>
            <person name="Chuma I."/>
            <person name="Tosa Y."/>
            <person name="Chen Y.H."/>
            <person name="Li J.Y."/>
            <person name="Li M.Y."/>
            <person name="Jade Lu M.Y."/>
            <person name="Nakayashiki H."/>
            <person name="Li W.H."/>
        </authorList>
    </citation>
    <scope>NUCLEOTIDE SEQUENCE [LARGE SCALE GENOMIC DNA]</scope>
    <source>
        <strain evidence="9 10">NI907</strain>
    </source>
</reference>
<dbReference type="InterPro" id="IPR052337">
    <property type="entry name" value="SAT4-like"/>
</dbReference>
<dbReference type="GO" id="GO:0016020">
    <property type="term" value="C:membrane"/>
    <property type="evidence" value="ECO:0007669"/>
    <property type="project" value="UniProtKB-SubCell"/>
</dbReference>
<feature type="transmembrane region" description="Helical" evidence="7">
    <location>
        <begin position="214"/>
        <end position="233"/>
    </location>
</feature>
<feature type="transmembrane region" description="Helical" evidence="7">
    <location>
        <begin position="26"/>
        <end position="47"/>
    </location>
</feature>
<evidence type="ECO:0000256" key="5">
    <source>
        <dbReference type="ARBA" id="ARBA00038359"/>
    </source>
</evidence>
<dbReference type="GeneID" id="41960264"/>
<reference evidence="10" key="2">
    <citation type="submission" date="2019-10" db="EMBL/GenBank/DDBJ databases">
        <authorList>
            <consortium name="NCBI Genome Project"/>
        </authorList>
    </citation>
    <scope>NUCLEOTIDE SEQUENCE</scope>
    <source>
        <strain evidence="10">NI907</strain>
    </source>
</reference>
<feature type="transmembrane region" description="Helical" evidence="7">
    <location>
        <begin position="118"/>
        <end position="143"/>
    </location>
</feature>
<dbReference type="PANTHER" id="PTHR33048:SF47">
    <property type="entry name" value="INTEGRAL MEMBRANE PROTEIN-RELATED"/>
    <property type="match status" value="1"/>
</dbReference>
<proteinExistence type="inferred from homology"/>
<evidence type="ECO:0000256" key="6">
    <source>
        <dbReference type="SAM" id="MobiDB-lite"/>
    </source>
</evidence>
<feature type="transmembrane region" description="Helical" evidence="7">
    <location>
        <begin position="78"/>
        <end position="98"/>
    </location>
</feature>
<feature type="transmembrane region" description="Helical" evidence="7">
    <location>
        <begin position="155"/>
        <end position="177"/>
    </location>
</feature>
<dbReference type="KEGG" id="pgri:PgNI_05322"/>
<dbReference type="Proteomes" id="UP000515153">
    <property type="component" value="Chromosome I"/>
</dbReference>
<organism evidence="9 10">
    <name type="scientific">Pyricularia grisea</name>
    <name type="common">Crabgrass-specific blast fungus</name>
    <name type="synonym">Magnaporthe grisea</name>
    <dbReference type="NCBI Taxonomy" id="148305"/>
    <lineage>
        <taxon>Eukaryota</taxon>
        <taxon>Fungi</taxon>
        <taxon>Dikarya</taxon>
        <taxon>Ascomycota</taxon>
        <taxon>Pezizomycotina</taxon>
        <taxon>Sordariomycetes</taxon>
        <taxon>Sordariomycetidae</taxon>
        <taxon>Magnaporthales</taxon>
        <taxon>Pyriculariaceae</taxon>
        <taxon>Pyricularia</taxon>
    </lineage>
</organism>
<gene>
    <name evidence="10" type="ORF">PgNI_05322</name>
</gene>
<accession>A0A6P8B7W7</accession>
<keyword evidence="4 7" id="KW-0472">Membrane</keyword>
<name>A0A6P8B7W7_PYRGI</name>
<dbReference type="Pfam" id="PF20684">
    <property type="entry name" value="Fung_rhodopsin"/>
    <property type="match status" value="1"/>
</dbReference>
<evidence type="ECO:0000256" key="1">
    <source>
        <dbReference type="ARBA" id="ARBA00004141"/>
    </source>
</evidence>
<dbReference type="RefSeq" id="XP_030983302.1">
    <property type="nucleotide sequence ID" value="XM_031125355.1"/>
</dbReference>
<evidence type="ECO:0000256" key="7">
    <source>
        <dbReference type="SAM" id="Phobius"/>
    </source>
</evidence>
<dbReference type="AlphaFoldDB" id="A0A6P8B7W7"/>
<keyword evidence="2 7" id="KW-0812">Transmembrane</keyword>
<keyword evidence="9" id="KW-1185">Reference proteome</keyword>
<keyword evidence="3 7" id="KW-1133">Transmembrane helix</keyword>
<feature type="compositionally biased region" description="Basic and acidic residues" evidence="6">
    <location>
        <begin position="322"/>
        <end position="337"/>
    </location>
</feature>
<comment type="similarity">
    <text evidence="5">Belongs to the SAT4 family.</text>
</comment>
<evidence type="ECO:0000256" key="4">
    <source>
        <dbReference type="ARBA" id="ARBA00023136"/>
    </source>
</evidence>
<feature type="compositionally biased region" description="Polar residues" evidence="6">
    <location>
        <begin position="339"/>
        <end position="357"/>
    </location>
</feature>
<evidence type="ECO:0000313" key="10">
    <source>
        <dbReference type="RefSeq" id="XP_030983302.1"/>
    </source>
</evidence>
<evidence type="ECO:0000259" key="8">
    <source>
        <dbReference type="Pfam" id="PF20684"/>
    </source>
</evidence>
<feature type="domain" description="Rhodopsin" evidence="8">
    <location>
        <begin position="43"/>
        <end position="307"/>
    </location>
</feature>
<feature type="transmembrane region" description="Helical" evidence="7">
    <location>
        <begin position="245"/>
        <end position="267"/>
    </location>
</feature>
<sequence length="505" mass="55733">MYTNSTFSLPPEPPGIDLNETRVPEIYGALISTWALAAFTLGLRALVRRSRGGAAWWDDILAWMALVRIPPNLILSELALDGLVAASAQVLMVIGYMIPNGTGRHIWAGTIQWPRSWAIGMFVTELIYVLVLGLVKYSTLCLYWRVFGAEKRNRITIWIMAGLVTGWVVAIIVTSVLQCYPVNAYWERFNLENPMSPSQFKCGVDTKQFFIGNAIPTVVTNLLLLVMPVPYVWRLRMPTPQKVAVLAVFLFGFIVTVVSAIRLVMIIKDNLTDPDVTWSISDSIIWSNVECNIAIFCCSLPTLKPILDIFTAGTTKAAERVARESHKATGADADGGRHNGNSTQMQTLHSAGDSKTLQWLDESRCRSAQQQRSEPCGSSCETGNMRTMTEIKAHRRPPAAHTNPGISGGGNNNGCSSLRRMKSLTVSPTLSRSRSQSRARLAKSRRGSWDGAPSDVSSIDELVGITVTYDVMVSSERVEMLEKPAPLEQMRFSEMGFPNLKFQGA</sequence>
<feature type="region of interest" description="Disordered" evidence="6">
    <location>
        <begin position="322"/>
        <end position="455"/>
    </location>
</feature>
<reference evidence="10" key="3">
    <citation type="submission" date="2025-08" db="UniProtKB">
        <authorList>
            <consortium name="RefSeq"/>
        </authorList>
    </citation>
    <scope>IDENTIFICATION</scope>
    <source>
        <strain evidence="10">NI907</strain>
    </source>
</reference>
<dbReference type="InterPro" id="IPR049326">
    <property type="entry name" value="Rhodopsin_dom_fungi"/>
</dbReference>
<evidence type="ECO:0000256" key="3">
    <source>
        <dbReference type="ARBA" id="ARBA00022989"/>
    </source>
</evidence>
<dbReference type="PANTHER" id="PTHR33048">
    <property type="entry name" value="PTH11-LIKE INTEGRAL MEMBRANE PROTEIN (AFU_ORTHOLOGUE AFUA_5G11245)"/>
    <property type="match status" value="1"/>
</dbReference>
<evidence type="ECO:0000256" key="2">
    <source>
        <dbReference type="ARBA" id="ARBA00022692"/>
    </source>
</evidence>